<evidence type="ECO:0000259" key="3">
    <source>
        <dbReference type="Pfam" id="PF05065"/>
    </source>
</evidence>
<comment type="subcellular location">
    <subcellularLocation>
        <location evidence="1">Virion</location>
    </subcellularLocation>
</comment>
<dbReference type="Pfam" id="PF05065">
    <property type="entry name" value="Phage_capsid"/>
    <property type="match status" value="1"/>
</dbReference>
<evidence type="ECO:0000313" key="5">
    <source>
        <dbReference type="Proteomes" id="UP001390669"/>
    </source>
</evidence>
<gene>
    <name evidence="4" type="ORF">VSR33_29060</name>
</gene>
<dbReference type="InterPro" id="IPR024455">
    <property type="entry name" value="Phage_capsid"/>
</dbReference>
<name>A0ABU9SJJ6_9BURK</name>
<evidence type="ECO:0000256" key="2">
    <source>
        <dbReference type="SAM" id="MobiDB-lite"/>
    </source>
</evidence>
<evidence type="ECO:0000256" key="1">
    <source>
        <dbReference type="ARBA" id="ARBA00004328"/>
    </source>
</evidence>
<dbReference type="EMBL" id="JAYMRW010000015">
    <property type="protein sequence ID" value="MEM5451530.1"/>
    <property type="molecule type" value="Genomic_DNA"/>
</dbReference>
<reference evidence="4 5" key="1">
    <citation type="submission" date="2024-01" db="EMBL/GenBank/DDBJ databases">
        <title>The diversity of rhizobia nodulating Mimosa spp. in eleven states of Brazil covering several biomes is determined by host plant, location, and edaphic factors.</title>
        <authorList>
            <person name="Rouws L."/>
            <person name="Barauna A."/>
            <person name="Beukes C."/>
            <person name="De Faria S.M."/>
            <person name="Gross E."/>
            <person name="Dos Reis Junior F.B."/>
            <person name="Simon M."/>
            <person name="Maluk M."/>
            <person name="Odee D.W."/>
            <person name="Kenicer G."/>
            <person name="Young J.P.W."/>
            <person name="Reis V.M."/>
            <person name="Zilli J."/>
            <person name="James E.K."/>
        </authorList>
    </citation>
    <scope>NUCLEOTIDE SEQUENCE [LARGE SCALE GENOMIC DNA]</scope>
    <source>
        <strain evidence="4 5">JPY164</strain>
    </source>
</reference>
<dbReference type="SUPFAM" id="SSF56563">
    <property type="entry name" value="Major capsid protein gp5"/>
    <property type="match status" value="1"/>
</dbReference>
<sequence length="367" mass="38831">MYDNDVCLPRAARALALCNGDPQSALGFIRKRFGGSQMAESIIERGLVDTDTLTPDSDLLGAYGGRIADLIRRRSALGRIEQVFPFVHGQPFVPWMALVEGTSAQWIAENAFKPVGDTPRFVAPRLTLKKVAAIVVMSEEALRLGHANVDISIERACTQALADAVELALFSANPGDAATPPGLLTRVSAGSGNPEDDFDSLLASIPSAMFERGVVFAINPADTARWMRTGLADPASLTARDGGYIGGVATVTTPTVPPGNLAWLCPGAVLMVNGGALISRSTAAALTFDSGDGSGVREHSLWVENLRGIRSEVWINWAPLEEDAGGAMTGVFAPARARTLTPTPPPDIQDGTHPKDLTRGRARGRKP</sequence>
<comment type="caution">
    <text evidence="4">The sequence shown here is derived from an EMBL/GenBank/DDBJ whole genome shotgun (WGS) entry which is preliminary data.</text>
</comment>
<keyword evidence="5" id="KW-1185">Reference proteome</keyword>
<protein>
    <submittedName>
        <fullName evidence="4">Phage major capsid protein</fullName>
    </submittedName>
</protein>
<dbReference type="Proteomes" id="UP001390669">
    <property type="component" value="Unassembled WGS sequence"/>
</dbReference>
<feature type="domain" description="Phage capsid-like C-terminal" evidence="3">
    <location>
        <begin position="67"/>
        <end position="223"/>
    </location>
</feature>
<accession>A0ABU9SJJ6</accession>
<feature type="region of interest" description="Disordered" evidence="2">
    <location>
        <begin position="337"/>
        <end position="367"/>
    </location>
</feature>
<proteinExistence type="predicted"/>
<dbReference type="RefSeq" id="WP_406953667.1">
    <property type="nucleotide sequence ID" value="NZ_JAYMRW010000015.1"/>
</dbReference>
<evidence type="ECO:0000313" key="4">
    <source>
        <dbReference type="EMBL" id="MEM5451530.1"/>
    </source>
</evidence>
<feature type="compositionally biased region" description="Basic and acidic residues" evidence="2">
    <location>
        <begin position="350"/>
        <end position="359"/>
    </location>
</feature>
<dbReference type="NCBIfam" id="TIGR01554">
    <property type="entry name" value="major_cap_HK97"/>
    <property type="match status" value="1"/>
</dbReference>
<organism evidence="4 5">
    <name type="scientific">Paraburkholderia guartelaensis</name>
    <dbReference type="NCBI Taxonomy" id="2546446"/>
    <lineage>
        <taxon>Bacteria</taxon>
        <taxon>Pseudomonadati</taxon>
        <taxon>Pseudomonadota</taxon>
        <taxon>Betaproteobacteria</taxon>
        <taxon>Burkholderiales</taxon>
        <taxon>Burkholderiaceae</taxon>
        <taxon>Paraburkholderia</taxon>
    </lineage>
</organism>
<dbReference type="InterPro" id="IPR054612">
    <property type="entry name" value="Phage_capsid-like_C"/>
</dbReference>